<dbReference type="Pfam" id="PF13193">
    <property type="entry name" value="AMP-binding_C"/>
    <property type="match status" value="1"/>
</dbReference>
<dbReference type="OrthoDB" id="6509636at2759"/>
<name>A0A9P9CZ93_9HYPO</name>
<dbReference type="InterPro" id="IPR025110">
    <property type="entry name" value="AMP-bd_C"/>
</dbReference>
<dbReference type="GO" id="GO:0016405">
    <property type="term" value="F:CoA-ligase activity"/>
    <property type="evidence" value="ECO:0007669"/>
    <property type="project" value="TreeGrafter"/>
</dbReference>
<keyword evidence="3" id="KW-0436">Ligase</keyword>
<sequence length="555" mass="61788">MPYDSPSAPLSIPRCNILSYLFPRDRPVSEKPQWIDSTTPTLSLTRVQILTWIKRFAVGLEILGVREGQAVMVFTPNHIFVPLAYLGAAGSKRIFTGVNPTYTVQEVAYQMKAVEPALVLVHPDLLDTALAAATKAGIPQNRLFQFSDIECNLSRGVQDWRTMCASVVESEAWDWDSLTSDTATSTIAAINFSSGTTGLPKGVCISHYNLVANAMQSIFNRYEGTQHSETNPAPETWLAFLPLYHAYSQLWTINIACRLQIPVYIMRKFKFQNYLESIERFKVTALQTVPPILVMLAKRPETYRYDLSSVKHIVTGAAPLSTELQNEVSRRFNLVVTQGWGMTETTCIGLINSTTIPCTSGSAGCLLPNTQAMLVDEQQTEILDAETPGELWVRGPQMMLGYWRNESATNETKTSDGWVKTGDVALFQGGKFWIVDRKKELIKVNGLQVSPAELESVLLEHEAVADAAVVGMSIFKEEKPRAYIVLQAPAKGKVTGKDVELFVASRVAKHKALSGGVQVVDEIPRLASGKIIRKLMKEWGKRDAREMERWQKEKL</sequence>
<dbReference type="CDD" id="cd05911">
    <property type="entry name" value="Firefly_Luc_like"/>
    <property type="match status" value="1"/>
</dbReference>
<dbReference type="Pfam" id="PF00501">
    <property type="entry name" value="AMP-binding"/>
    <property type="match status" value="1"/>
</dbReference>
<dbReference type="Gene3D" id="3.40.50.12780">
    <property type="entry name" value="N-terminal domain of ligase-like"/>
    <property type="match status" value="1"/>
</dbReference>
<organism evidence="3 4">
    <name type="scientific">Dactylonectria macrodidyma</name>
    <dbReference type="NCBI Taxonomy" id="307937"/>
    <lineage>
        <taxon>Eukaryota</taxon>
        <taxon>Fungi</taxon>
        <taxon>Dikarya</taxon>
        <taxon>Ascomycota</taxon>
        <taxon>Pezizomycotina</taxon>
        <taxon>Sordariomycetes</taxon>
        <taxon>Hypocreomycetidae</taxon>
        <taxon>Hypocreales</taxon>
        <taxon>Nectriaceae</taxon>
        <taxon>Dactylonectria</taxon>
    </lineage>
</organism>
<dbReference type="AlphaFoldDB" id="A0A9P9CZ93"/>
<reference evidence="3" key="1">
    <citation type="journal article" date="2021" name="Nat. Commun.">
        <title>Genetic determinants of endophytism in the Arabidopsis root mycobiome.</title>
        <authorList>
            <person name="Mesny F."/>
            <person name="Miyauchi S."/>
            <person name="Thiergart T."/>
            <person name="Pickel B."/>
            <person name="Atanasova L."/>
            <person name="Karlsson M."/>
            <person name="Huettel B."/>
            <person name="Barry K.W."/>
            <person name="Haridas S."/>
            <person name="Chen C."/>
            <person name="Bauer D."/>
            <person name="Andreopoulos W."/>
            <person name="Pangilinan J."/>
            <person name="LaButti K."/>
            <person name="Riley R."/>
            <person name="Lipzen A."/>
            <person name="Clum A."/>
            <person name="Drula E."/>
            <person name="Henrissat B."/>
            <person name="Kohler A."/>
            <person name="Grigoriev I.V."/>
            <person name="Martin F.M."/>
            <person name="Hacquard S."/>
        </authorList>
    </citation>
    <scope>NUCLEOTIDE SEQUENCE</scope>
    <source>
        <strain evidence="3">MPI-CAGE-AT-0147</strain>
    </source>
</reference>
<accession>A0A9P9CZ93</accession>
<dbReference type="InterPro" id="IPR045851">
    <property type="entry name" value="AMP-bd_C_sf"/>
</dbReference>
<dbReference type="SUPFAM" id="SSF56801">
    <property type="entry name" value="Acetyl-CoA synthetase-like"/>
    <property type="match status" value="1"/>
</dbReference>
<feature type="domain" description="AMP-dependent synthetase/ligase" evidence="1">
    <location>
        <begin position="43"/>
        <end position="403"/>
    </location>
</feature>
<keyword evidence="4" id="KW-1185">Reference proteome</keyword>
<comment type="caution">
    <text evidence="3">The sequence shown here is derived from an EMBL/GenBank/DDBJ whole genome shotgun (WGS) entry which is preliminary data.</text>
</comment>
<protein>
    <submittedName>
        <fullName evidence="3">4-coumarate-CoA ligase</fullName>
    </submittedName>
</protein>
<dbReference type="Proteomes" id="UP000738349">
    <property type="component" value="Unassembled WGS sequence"/>
</dbReference>
<dbReference type="PANTHER" id="PTHR24096:SF194">
    <property type="entry name" value="AMP-DEPENDENT SYNTHETASE_LIGASE DOMAIN-CONTAINING PROTEIN"/>
    <property type="match status" value="1"/>
</dbReference>
<dbReference type="PROSITE" id="PS00455">
    <property type="entry name" value="AMP_BINDING"/>
    <property type="match status" value="1"/>
</dbReference>
<dbReference type="InterPro" id="IPR020845">
    <property type="entry name" value="AMP-binding_CS"/>
</dbReference>
<proteinExistence type="predicted"/>
<dbReference type="PANTHER" id="PTHR24096">
    <property type="entry name" value="LONG-CHAIN-FATTY-ACID--COA LIGASE"/>
    <property type="match status" value="1"/>
</dbReference>
<evidence type="ECO:0000313" key="3">
    <source>
        <dbReference type="EMBL" id="KAH7109791.1"/>
    </source>
</evidence>
<dbReference type="InterPro" id="IPR042099">
    <property type="entry name" value="ANL_N_sf"/>
</dbReference>
<gene>
    <name evidence="3" type="ORF">EDB81DRAFT_769081</name>
</gene>
<feature type="domain" description="AMP-binding enzyme C-terminal" evidence="2">
    <location>
        <begin position="453"/>
        <end position="530"/>
    </location>
</feature>
<evidence type="ECO:0000259" key="2">
    <source>
        <dbReference type="Pfam" id="PF13193"/>
    </source>
</evidence>
<dbReference type="Gene3D" id="3.30.300.30">
    <property type="match status" value="1"/>
</dbReference>
<evidence type="ECO:0000313" key="4">
    <source>
        <dbReference type="Proteomes" id="UP000738349"/>
    </source>
</evidence>
<dbReference type="InterPro" id="IPR000873">
    <property type="entry name" value="AMP-dep_synth/lig_dom"/>
</dbReference>
<dbReference type="EMBL" id="JAGMUV010000049">
    <property type="protein sequence ID" value="KAH7109791.1"/>
    <property type="molecule type" value="Genomic_DNA"/>
</dbReference>
<evidence type="ECO:0000259" key="1">
    <source>
        <dbReference type="Pfam" id="PF00501"/>
    </source>
</evidence>